<dbReference type="Proteomes" id="UP000265520">
    <property type="component" value="Unassembled WGS sequence"/>
</dbReference>
<name>A0A392THC9_9FABA</name>
<feature type="non-terminal residue" evidence="2">
    <location>
        <position position="62"/>
    </location>
</feature>
<evidence type="ECO:0000256" key="1">
    <source>
        <dbReference type="SAM" id="MobiDB-lite"/>
    </source>
</evidence>
<accession>A0A392THC9</accession>
<feature type="non-terminal residue" evidence="2">
    <location>
        <position position="1"/>
    </location>
</feature>
<dbReference type="EMBL" id="LXQA010561492">
    <property type="protein sequence ID" value="MCI59335.1"/>
    <property type="molecule type" value="Genomic_DNA"/>
</dbReference>
<feature type="region of interest" description="Disordered" evidence="1">
    <location>
        <begin position="23"/>
        <end position="62"/>
    </location>
</feature>
<feature type="compositionally biased region" description="Basic and acidic residues" evidence="1">
    <location>
        <begin position="46"/>
        <end position="62"/>
    </location>
</feature>
<evidence type="ECO:0000313" key="2">
    <source>
        <dbReference type="EMBL" id="MCI59335.1"/>
    </source>
</evidence>
<keyword evidence="3" id="KW-1185">Reference proteome</keyword>
<comment type="caution">
    <text evidence="2">The sequence shown here is derived from an EMBL/GenBank/DDBJ whole genome shotgun (WGS) entry which is preliminary data.</text>
</comment>
<protein>
    <submittedName>
        <fullName evidence="2">Uncharacterized protein</fullName>
    </submittedName>
</protein>
<sequence>DSEASNAPKKLKVVDTVVIPIVDEAGQEDKPTSKQQPPVEIATSQSERETRSKTKHDHSISQ</sequence>
<organism evidence="2 3">
    <name type="scientific">Trifolium medium</name>
    <dbReference type="NCBI Taxonomy" id="97028"/>
    <lineage>
        <taxon>Eukaryota</taxon>
        <taxon>Viridiplantae</taxon>
        <taxon>Streptophyta</taxon>
        <taxon>Embryophyta</taxon>
        <taxon>Tracheophyta</taxon>
        <taxon>Spermatophyta</taxon>
        <taxon>Magnoliopsida</taxon>
        <taxon>eudicotyledons</taxon>
        <taxon>Gunneridae</taxon>
        <taxon>Pentapetalae</taxon>
        <taxon>rosids</taxon>
        <taxon>fabids</taxon>
        <taxon>Fabales</taxon>
        <taxon>Fabaceae</taxon>
        <taxon>Papilionoideae</taxon>
        <taxon>50 kb inversion clade</taxon>
        <taxon>NPAAA clade</taxon>
        <taxon>Hologalegina</taxon>
        <taxon>IRL clade</taxon>
        <taxon>Trifolieae</taxon>
        <taxon>Trifolium</taxon>
    </lineage>
</organism>
<dbReference type="AlphaFoldDB" id="A0A392THC9"/>
<proteinExistence type="predicted"/>
<reference evidence="2 3" key="1">
    <citation type="journal article" date="2018" name="Front. Plant Sci.">
        <title>Red Clover (Trifolium pratense) and Zigzag Clover (T. medium) - A Picture of Genomic Similarities and Differences.</title>
        <authorList>
            <person name="Dluhosova J."/>
            <person name="Istvanek J."/>
            <person name="Nedelnik J."/>
            <person name="Repkova J."/>
        </authorList>
    </citation>
    <scope>NUCLEOTIDE SEQUENCE [LARGE SCALE GENOMIC DNA]</scope>
    <source>
        <strain evidence="3">cv. 10/8</strain>
        <tissue evidence="2">Leaf</tissue>
    </source>
</reference>
<evidence type="ECO:0000313" key="3">
    <source>
        <dbReference type="Proteomes" id="UP000265520"/>
    </source>
</evidence>